<organism evidence="1 2">
    <name type="scientific">Polysphondylium violaceum</name>
    <dbReference type="NCBI Taxonomy" id="133409"/>
    <lineage>
        <taxon>Eukaryota</taxon>
        <taxon>Amoebozoa</taxon>
        <taxon>Evosea</taxon>
        <taxon>Eumycetozoa</taxon>
        <taxon>Dictyostelia</taxon>
        <taxon>Dictyosteliales</taxon>
        <taxon>Dictyosteliaceae</taxon>
        <taxon>Polysphondylium</taxon>
    </lineage>
</organism>
<evidence type="ECO:0000313" key="2">
    <source>
        <dbReference type="Proteomes" id="UP000695562"/>
    </source>
</evidence>
<protein>
    <recommendedName>
        <fullName evidence="3">SnoaL-like domain-containing protein</fullName>
    </recommendedName>
</protein>
<dbReference type="InterPro" id="IPR032710">
    <property type="entry name" value="NTF2-like_dom_sf"/>
</dbReference>
<dbReference type="PANTHER" id="PTHR34003:SF2">
    <property type="entry name" value="SNOAL-LIKE DOMAIN-CONTAINING PROTEIN"/>
    <property type="match status" value="1"/>
</dbReference>
<evidence type="ECO:0000313" key="1">
    <source>
        <dbReference type="EMBL" id="KAF2068579.1"/>
    </source>
</evidence>
<gene>
    <name evidence="1" type="ORF">CYY_010094</name>
</gene>
<dbReference type="PANTHER" id="PTHR34003">
    <property type="entry name" value="BLL2395 PROTEIN"/>
    <property type="match status" value="1"/>
</dbReference>
<proteinExistence type="predicted"/>
<sequence length="125" mass="14614">MLFKQLRSSSNKNQDVKKNLDAILRGIQENKILKTFDKYYHKDVVMYEKGDSTNRVGKVNNRIAEKSFAKNAKIHELKVLKVLIDGDNTAYESEMTFTYSGTKITKTQWALQQWKDGLIIKEEFY</sequence>
<comment type="caution">
    <text evidence="1">The sequence shown here is derived from an EMBL/GenBank/DDBJ whole genome shotgun (WGS) entry which is preliminary data.</text>
</comment>
<dbReference type="OrthoDB" id="13613at2759"/>
<keyword evidence="2" id="KW-1185">Reference proteome</keyword>
<accession>A0A8J4V2A5</accession>
<dbReference type="Gene3D" id="3.10.450.50">
    <property type="match status" value="1"/>
</dbReference>
<name>A0A8J4V2A5_9MYCE</name>
<reference evidence="1" key="1">
    <citation type="submission" date="2020-01" db="EMBL/GenBank/DDBJ databases">
        <title>Development of genomics and gene disruption for Polysphondylium violaceum indicates a role for the polyketide synthase stlB in stalk morphogenesis.</title>
        <authorList>
            <person name="Narita B."/>
            <person name="Kawabe Y."/>
            <person name="Kin K."/>
            <person name="Saito T."/>
            <person name="Gibbs R."/>
            <person name="Kuspa A."/>
            <person name="Muzny D."/>
            <person name="Queller D."/>
            <person name="Richards S."/>
            <person name="Strassman J."/>
            <person name="Sucgang R."/>
            <person name="Worley K."/>
            <person name="Schaap P."/>
        </authorList>
    </citation>
    <scope>NUCLEOTIDE SEQUENCE</scope>
    <source>
        <strain evidence="1">QSvi11</strain>
    </source>
</reference>
<dbReference type="AlphaFoldDB" id="A0A8J4V2A5"/>
<dbReference type="EMBL" id="AJWJ01000921">
    <property type="protein sequence ID" value="KAF2068579.1"/>
    <property type="molecule type" value="Genomic_DNA"/>
</dbReference>
<dbReference type="SUPFAM" id="SSF54427">
    <property type="entry name" value="NTF2-like"/>
    <property type="match status" value="1"/>
</dbReference>
<dbReference type="Proteomes" id="UP000695562">
    <property type="component" value="Unassembled WGS sequence"/>
</dbReference>
<evidence type="ECO:0008006" key="3">
    <source>
        <dbReference type="Google" id="ProtNLM"/>
    </source>
</evidence>